<evidence type="ECO:0000313" key="2">
    <source>
        <dbReference type="Proteomes" id="UP000295497"/>
    </source>
</evidence>
<protein>
    <submittedName>
        <fullName evidence="1">Uncharacterized protein</fullName>
    </submittedName>
</protein>
<gene>
    <name evidence="1" type="ORF">SOCE836_040800</name>
</gene>
<dbReference type="EMBL" id="CP012672">
    <property type="protein sequence ID" value="AUX31945.1"/>
    <property type="molecule type" value="Genomic_DNA"/>
</dbReference>
<dbReference type="RefSeq" id="WP_129575641.1">
    <property type="nucleotide sequence ID" value="NZ_CP012672.1"/>
</dbReference>
<dbReference type="Proteomes" id="UP000295497">
    <property type="component" value="Chromosome"/>
</dbReference>
<dbReference type="AlphaFoldDB" id="A0A4P2QPD5"/>
<organism evidence="1 2">
    <name type="scientific">Sorangium cellulosum</name>
    <name type="common">Polyangium cellulosum</name>
    <dbReference type="NCBI Taxonomy" id="56"/>
    <lineage>
        <taxon>Bacteria</taxon>
        <taxon>Pseudomonadati</taxon>
        <taxon>Myxococcota</taxon>
        <taxon>Polyangia</taxon>
        <taxon>Polyangiales</taxon>
        <taxon>Polyangiaceae</taxon>
        <taxon>Sorangium</taxon>
    </lineage>
</organism>
<reference evidence="1 2" key="1">
    <citation type="submission" date="2015-09" db="EMBL/GenBank/DDBJ databases">
        <title>Sorangium comparison.</title>
        <authorList>
            <person name="Zaburannyi N."/>
            <person name="Bunk B."/>
            <person name="Overmann J."/>
            <person name="Mueller R."/>
        </authorList>
    </citation>
    <scope>NUCLEOTIDE SEQUENCE [LARGE SCALE GENOMIC DNA]</scope>
    <source>
        <strain evidence="1 2">So ce836</strain>
    </source>
</reference>
<proteinExistence type="predicted"/>
<sequence length="184" mass="20712">MAGQLTQELADELKPLLDEGYTVRRLRDYLRETHGIEISHGTGCAWRSKILNEEAFISRASSQEASERAYRDRISAEAVRSALELEAAKDAALDLDALEERRRLYASRADEVWALLPKAKRMTPSLYLRLEELHLRALALKIKIAGLSVDEDQIKDVDEILNQKIAKLSQRVESPGDPEEGQGS</sequence>
<evidence type="ECO:0000313" key="1">
    <source>
        <dbReference type="EMBL" id="AUX31945.1"/>
    </source>
</evidence>
<name>A0A4P2QPD5_SORCE</name>
<accession>A0A4P2QPD5</accession>